<dbReference type="Gene3D" id="3.40.50.300">
    <property type="entry name" value="P-loop containing nucleotide triphosphate hydrolases"/>
    <property type="match status" value="1"/>
</dbReference>
<dbReference type="PANTHER" id="PTHR11923">
    <property type="entry name" value="SCAVENGER RECEPTOR CLASS B TYPE-1 SR-B1"/>
    <property type="match status" value="1"/>
</dbReference>
<evidence type="ECO:0000256" key="6">
    <source>
        <dbReference type="ARBA" id="ARBA00010532"/>
    </source>
</evidence>
<dbReference type="EC" id="2.8.2.20" evidence="7"/>
<reference evidence="23" key="1">
    <citation type="submission" date="2020-07" db="EMBL/GenBank/DDBJ databases">
        <title>Clarias magur genome sequencing, assembly and annotation.</title>
        <authorList>
            <person name="Kushwaha B."/>
            <person name="Kumar R."/>
            <person name="Das P."/>
            <person name="Joshi C.G."/>
            <person name="Kumar D."/>
            <person name="Nagpure N.S."/>
            <person name="Pandey M."/>
            <person name="Agarwal S."/>
            <person name="Srivastava S."/>
            <person name="Singh M."/>
            <person name="Sahoo L."/>
            <person name="Jayasankar P."/>
            <person name="Meher P.K."/>
            <person name="Koringa P.G."/>
            <person name="Iquebal M.A."/>
            <person name="Das S.P."/>
            <person name="Bit A."/>
            <person name="Patnaik S."/>
            <person name="Patel N."/>
            <person name="Shah T.M."/>
            <person name="Hinsu A."/>
            <person name="Jena J.K."/>
        </authorList>
    </citation>
    <scope>NUCLEOTIDE SEQUENCE</scope>
    <source>
        <strain evidence="23">CIFAMagur01</strain>
        <tissue evidence="23">Testis</tissue>
    </source>
</reference>
<evidence type="ECO:0000259" key="22">
    <source>
        <dbReference type="Pfam" id="PF07565"/>
    </source>
</evidence>
<dbReference type="GO" id="GO:0070508">
    <property type="term" value="P:cholesterol import"/>
    <property type="evidence" value="ECO:0007669"/>
    <property type="project" value="TreeGrafter"/>
</dbReference>
<dbReference type="Gene3D" id="3.40.930.10">
    <property type="entry name" value="Mannitol-specific EII, Chain A"/>
    <property type="match status" value="1"/>
</dbReference>
<name>A0A8J4UHQ0_CLAMG</name>
<evidence type="ECO:0000313" key="24">
    <source>
        <dbReference type="Proteomes" id="UP000727407"/>
    </source>
</evidence>
<dbReference type="GO" id="GO:0034381">
    <property type="term" value="P:plasma lipoprotein particle clearance"/>
    <property type="evidence" value="ECO:0007669"/>
    <property type="project" value="TreeGrafter"/>
</dbReference>
<proteinExistence type="inferred from homology"/>
<evidence type="ECO:0000256" key="18">
    <source>
        <dbReference type="ARBA" id="ARBA00040821"/>
    </source>
</evidence>
<keyword evidence="17" id="KW-0325">Glycoprotein</keyword>
<evidence type="ECO:0000256" key="1">
    <source>
        <dbReference type="ARBA" id="ARBA00003886"/>
    </source>
</evidence>
<feature type="domain" description="Band 3 cytoplasmic" evidence="22">
    <location>
        <begin position="814"/>
        <end position="1078"/>
    </location>
</feature>
<dbReference type="InterPro" id="IPR013769">
    <property type="entry name" value="Band3_cytoplasmic_dom"/>
</dbReference>
<dbReference type="GO" id="GO:0008509">
    <property type="term" value="F:monoatomic anion transmembrane transporter activity"/>
    <property type="evidence" value="ECO:0007669"/>
    <property type="project" value="InterPro"/>
</dbReference>
<dbReference type="SUPFAM" id="SSF55804">
    <property type="entry name" value="Phoshotransferase/anion transport protein"/>
    <property type="match status" value="1"/>
</dbReference>
<evidence type="ECO:0000256" key="16">
    <source>
        <dbReference type="ARBA" id="ARBA00023170"/>
    </source>
</evidence>
<dbReference type="GO" id="GO:0008289">
    <property type="term" value="F:lipid binding"/>
    <property type="evidence" value="ECO:0007669"/>
    <property type="project" value="TreeGrafter"/>
</dbReference>
<evidence type="ECO:0000256" key="10">
    <source>
        <dbReference type="ARBA" id="ARBA00022692"/>
    </source>
</evidence>
<dbReference type="InterPro" id="IPR016152">
    <property type="entry name" value="PTrfase/Anion_transptr"/>
</dbReference>
<keyword evidence="9" id="KW-0808">Transferase</keyword>
<keyword evidence="15" id="KW-1015">Disulfide bond</keyword>
<dbReference type="GO" id="GO:0000139">
    <property type="term" value="C:Golgi membrane"/>
    <property type="evidence" value="ECO:0007669"/>
    <property type="project" value="UniProtKB-SubCell"/>
</dbReference>
<comment type="similarity">
    <text evidence="6">Belongs to the CD36 family.</text>
</comment>
<sequence>MVFVGGVPRSGTTLMRAMLDAHPDIRCGEETRVIPRILALRHGWRRSTEEGWALEEEEITQDILDSATAGFLLEIIARHGEPAPLLCNKDPFTLKSSIYLSKLFPNSKFVLMVRDGRASVHSMISRQVTIAGFDLSSYRDCLSKWSQAIEIMSFQCTLVGSSRCLTIRYENLVLQPRTTMMRVLEFLNIPWNEGVLHHEKAIGQPGGVSLSRIERSTDQVIKPVNLEALSRWVGHIPADVLKDMDNIAPMLYKLGYDPAANPPDYGQPDPEVILNTEKNVEINPKNVLSYTMWKDIPVPFFMSIYIFNVLNPEEILAGEKPMLEQRGPYVYSENRWKDNITFHDNKTVSYYEYRQYFFEESMSVGNESDVVTIPNMLVLGASVMIENLPHPLLQIISLAFSSFNEGPFVTKTVGEILWGYDSKLLNFLNNMFPGMMPFKGKFGLFVEFNNSNTGLFTIFTGQDDIKVVHKVDSWNGLKKVDYWKSEQCNMINGTAGQMWPPFMTTESTLPFFSPDACRSMELVYERPGTMRGIPVYHFVAPKTLFANGSDYPPNEGFCPCRQSGLLDVSSCRHNSPMFISHPHFYNADPALLHTVNGLSPNEHDHGLFIDIHPETGIPMNVSIKLQLNLLMKKVSGIKQTGEIAEVVMPMIWFGESGYIDGPILNTFRTNLVILPMVLEYMQYTFIALGLGCIVGAAALQLSKKGSKKSTNLDPTCNEKSPITDSEYQSVYIDVPVSRSYRKKRRQHRHTSRHFHDHGSHERHHCECHEQVEQNDSYSKGHGSNEQLSDVNSNMSPAAERLRCILGDEDDSTPTLFTEMDTLHHEGGELEWKESARWVKFEEKVEEGGERWSKPHVSTLSLHSLFELRTCLQTGSILLDLEVYSLPQIVDEIVDKYVQDGPVDSELREKISFILLRKHRHQTKKPIHRSLADMGKPNPSSKDQVQSRSMNDISVTPSSDQLKNKFMKKIPRDAEASNVLIGEVDFLDKPFVAFVRLAQATTLGGLTEVPVPTRFLFVLLGPHGKIKSYTEIGRAIATLMVDDLFSSVAYKARHREDLIAGLDEFLNEVTVLPPGEWDPKIRIEPPKKVPSAEMRKSVFSLNELGQANGIAGSGGTADDNEEMPVAHELGEELTFTG</sequence>
<evidence type="ECO:0000256" key="15">
    <source>
        <dbReference type="ARBA" id="ARBA00023157"/>
    </source>
</evidence>
<keyword evidence="11" id="KW-0735">Signal-anchor</keyword>
<dbReference type="PANTHER" id="PTHR11923:SF110">
    <property type="entry name" value="SCAVENGER RECEPTOR CLASS B MEMBER 1"/>
    <property type="match status" value="1"/>
</dbReference>
<dbReference type="GO" id="GO:0005901">
    <property type="term" value="C:caveola"/>
    <property type="evidence" value="ECO:0007669"/>
    <property type="project" value="UniProtKB-SubCell"/>
</dbReference>
<evidence type="ECO:0000313" key="23">
    <source>
        <dbReference type="EMBL" id="KAF5906846.1"/>
    </source>
</evidence>
<dbReference type="InterPro" id="IPR027417">
    <property type="entry name" value="P-loop_NTPase"/>
</dbReference>
<dbReference type="InterPro" id="IPR002159">
    <property type="entry name" value="CD36_fam"/>
</dbReference>
<keyword evidence="13" id="KW-0333">Golgi apparatus</keyword>
<dbReference type="AlphaFoldDB" id="A0A8J4UHQ0"/>
<dbReference type="Pfam" id="PF01130">
    <property type="entry name" value="CD36"/>
    <property type="match status" value="1"/>
</dbReference>
<keyword evidence="8" id="KW-1003">Cell membrane</keyword>
<evidence type="ECO:0000256" key="12">
    <source>
        <dbReference type="ARBA" id="ARBA00022989"/>
    </source>
</evidence>
<evidence type="ECO:0000256" key="17">
    <source>
        <dbReference type="ARBA" id="ARBA00023180"/>
    </source>
</evidence>
<dbReference type="GO" id="GO:0008476">
    <property type="term" value="F:protein-tyrosine sulfotransferase activity"/>
    <property type="evidence" value="ECO:0007669"/>
    <property type="project" value="UniProtKB-EC"/>
</dbReference>
<evidence type="ECO:0000256" key="11">
    <source>
        <dbReference type="ARBA" id="ARBA00022968"/>
    </source>
</evidence>
<dbReference type="FunFam" id="3.40.50.300:FF:000290">
    <property type="entry name" value="Protein-tyrosine sulfotransferase"/>
    <property type="match status" value="1"/>
</dbReference>
<comment type="catalytic activity">
    <reaction evidence="20">
        <text>L-tyrosyl-[protein] + 3'-phosphoadenylyl sulfate = O-sulfo-L-tyrosine-[protein] + adenosine 3',5'-bisphosphate + H(+)</text>
        <dbReference type="Rhea" id="RHEA:16801"/>
        <dbReference type="Rhea" id="RHEA-COMP:10136"/>
        <dbReference type="Rhea" id="RHEA-COMP:11688"/>
        <dbReference type="ChEBI" id="CHEBI:15378"/>
        <dbReference type="ChEBI" id="CHEBI:46858"/>
        <dbReference type="ChEBI" id="CHEBI:58339"/>
        <dbReference type="ChEBI" id="CHEBI:58343"/>
        <dbReference type="ChEBI" id="CHEBI:65286"/>
        <dbReference type="EC" id="2.8.2.20"/>
    </reaction>
</comment>
<dbReference type="PRINTS" id="PR01609">
    <property type="entry name" value="CD36FAMILY"/>
</dbReference>
<evidence type="ECO:0000256" key="3">
    <source>
        <dbReference type="ARBA" id="ARBA00004323"/>
    </source>
</evidence>
<dbReference type="Pfam" id="PF13469">
    <property type="entry name" value="Sulfotransfer_3"/>
    <property type="match status" value="1"/>
</dbReference>
<feature type="compositionally biased region" description="Polar residues" evidence="21">
    <location>
        <begin position="773"/>
        <end position="791"/>
    </location>
</feature>
<evidence type="ECO:0000256" key="20">
    <source>
        <dbReference type="ARBA" id="ARBA00048460"/>
    </source>
</evidence>
<protein>
    <recommendedName>
        <fullName evidence="18">Scavenger receptor class B member 1</fullName>
        <ecNumber evidence="7">2.8.2.20</ecNumber>
    </recommendedName>
    <alternativeName>
        <fullName evidence="19">SR-BI</fullName>
    </alternativeName>
</protein>
<dbReference type="OrthoDB" id="514335at2759"/>
<feature type="compositionally biased region" description="Basic and acidic residues" evidence="21">
    <location>
        <begin position="756"/>
        <end position="771"/>
    </location>
</feature>
<evidence type="ECO:0000256" key="9">
    <source>
        <dbReference type="ARBA" id="ARBA00022679"/>
    </source>
</evidence>
<dbReference type="FunFam" id="3.40.930.10:FF:000002">
    <property type="entry name" value="Anion exchange protein"/>
    <property type="match status" value="1"/>
</dbReference>
<feature type="region of interest" description="Disordered" evidence="21">
    <location>
        <begin position="742"/>
        <end position="791"/>
    </location>
</feature>
<evidence type="ECO:0000256" key="13">
    <source>
        <dbReference type="ARBA" id="ARBA00023034"/>
    </source>
</evidence>
<evidence type="ECO:0000256" key="14">
    <source>
        <dbReference type="ARBA" id="ARBA00023136"/>
    </source>
</evidence>
<evidence type="ECO:0000256" key="19">
    <source>
        <dbReference type="ARBA" id="ARBA00042244"/>
    </source>
</evidence>
<comment type="similarity">
    <text evidence="5">Belongs to the protein sulfotransferase family.</text>
</comment>
<keyword evidence="10" id="KW-0812">Transmembrane</keyword>
<evidence type="ECO:0000256" key="7">
    <source>
        <dbReference type="ARBA" id="ARBA00013262"/>
    </source>
</evidence>
<comment type="caution">
    <text evidence="23">The sequence shown here is derived from an EMBL/GenBank/DDBJ whole genome shotgun (WGS) entry which is preliminary data.</text>
</comment>
<gene>
    <name evidence="23" type="primary">scarb1</name>
    <name evidence="23" type="ORF">DAT39_003356</name>
</gene>
<accession>A0A8J4UHQ0</accession>
<dbReference type="Pfam" id="PF07565">
    <property type="entry name" value="Band_3_cyto"/>
    <property type="match status" value="1"/>
</dbReference>
<evidence type="ECO:0000256" key="21">
    <source>
        <dbReference type="SAM" id="MobiDB-lite"/>
    </source>
</evidence>
<dbReference type="GO" id="GO:0043654">
    <property type="term" value="P:recognition of apoptotic cell"/>
    <property type="evidence" value="ECO:0007669"/>
    <property type="project" value="TreeGrafter"/>
</dbReference>
<organism evidence="23 24">
    <name type="scientific">Clarias magur</name>
    <name type="common">Asian catfish</name>
    <name type="synonym">Macropteronotus magur</name>
    <dbReference type="NCBI Taxonomy" id="1594786"/>
    <lineage>
        <taxon>Eukaryota</taxon>
        <taxon>Metazoa</taxon>
        <taxon>Chordata</taxon>
        <taxon>Craniata</taxon>
        <taxon>Vertebrata</taxon>
        <taxon>Euteleostomi</taxon>
        <taxon>Actinopterygii</taxon>
        <taxon>Neopterygii</taxon>
        <taxon>Teleostei</taxon>
        <taxon>Ostariophysi</taxon>
        <taxon>Siluriformes</taxon>
        <taxon>Clariidae</taxon>
        <taxon>Clarias</taxon>
    </lineage>
</organism>
<keyword evidence="12" id="KW-1133">Transmembrane helix</keyword>
<dbReference type="GO" id="GO:0030169">
    <property type="term" value="F:low-density lipoprotein particle binding"/>
    <property type="evidence" value="ECO:0007669"/>
    <property type="project" value="TreeGrafter"/>
</dbReference>
<keyword evidence="24" id="KW-1185">Reference proteome</keyword>
<comment type="function">
    <text evidence="1">Catalyzes the O-sulfation of tyrosine residues within acidic motifs of polypeptides, using 3'-phosphoadenylyl sulfate (PAPS) as cosubstrate.</text>
</comment>
<comment type="subcellular location">
    <subcellularLocation>
        <location evidence="4">Cell membrane</location>
        <topology evidence="4">Multi-pass membrane protein</topology>
    </subcellularLocation>
    <subcellularLocation>
        <location evidence="3">Golgi apparatus membrane</location>
        <topology evidence="3">Single-pass type II membrane protein</topology>
    </subcellularLocation>
    <subcellularLocation>
        <location evidence="2">Membrane</location>
        <location evidence="2">Caveola</location>
        <topology evidence="2">Multi-pass membrane protein</topology>
    </subcellularLocation>
</comment>
<feature type="region of interest" description="Disordered" evidence="21">
    <location>
        <begin position="923"/>
        <end position="957"/>
    </location>
</feature>
<keyword evidence="14" id="KW-0472">Membrane</keyword>
<dbReference type="GO" id="GO:0005044">
    <property type="term" value="F:scavenger receptor activity"/>
    <property type="evidence" value="ECO:0007669"/>
    <property type="project" value="TreeGrafter"/>
</dbReference>
<keyword evidence="16 23" id="KW-0675">Receptor</keyword>
<dbReference type="GO" id="GO:0033344">
    <property type="term" value="P:cholesterol efflux"/>
    <property type="evidence" value="ECO:0007669"/>
    <property type="project" value="TreeGrafter"/>
</dbReference>
<evidence type="ECO:0000256" key="2">
    <source>
        <dbReference type="ARBA" id="ARBA00004189"/>
    </source>
</evidence>
<dbReference type="EMBL" id="QNUK01000027">
    <property type="protein sequence ID" value="KAF5906846.1"/>
    <property type="molecule type" value="Genomic_DNA"/>
</dbReference>
<dbReference type="Proteomes" id="UP000727407">
    <property type="component" value="Unassembled WGS sequence"/>
</dbReference>
<feature type="non-terminal residue" evidence="23">
    <location>
        <position position="1136"/>
    </location>
</feature>
<evidence type="ECO:0000256" key="5">
    <source>
        <dbReference type="ARBA" id="ARBA00009988"/>
    </source>
</evidence>
<feature type="compositionally biased region" description="Basic residues" evidence="21">
    <location>
        <begin position="742"/>
        <end position="755"/>
    </location>
</feature>
<feature type="compositionally biased region" description="Polar residues" evidence="21">
    <location>
        <begin position="937"/>
        <end position="957"/>
    </location>
</feature>
<evidence type="ECO:0000256" key="8">
    <source>
        <dbReference type="ARBA" id="ARBA00022475"/>
    </source>
</evidence>
<evidence type="ECO:0000256" key="4">
    <source>
        <dbReference type="ARBA" id="ARBA00004651"/>
    </source>
</evidence>
<dbReference type="SUPFAM" id="SSF52540">
    <property type="entry name" value="P-loop containing nucleoside triphosphate hydrolases"/>
    <property type="match status" value="1"/>
</dbReference>